<evidence type="ECO:0000313" key="13">
    <source>
        <dbReference type="EMBL" id="KYQ90869.1"/>
    </source>
</evidence>
<dbReference type="Proteomes" id="UP000076078">
    <property type="component" value="Unassembled WGS sequence"/>
</dbReference>
<dbReference type="InterPro" id="IPR045133">
    <property type="entry name" value="IRE1/2-like"/>
</dbReference>
<evidence type="ECO:0000256" key="2">
    <source>
        <dbReference type="ARBA" id="ARBA00022527"/>
    </source>
</evidence>
<keyword evidence="2" id="KW-0723">Serine/threonine-protein kinase</keyword>
<dbReference type="Gene3D" id="1.20.1440.180">
    <property type="entry name" value="KEN domain"/>
    <property type="match status" value="1"/>
</dbReference>
<proteinExistence type="predicted"/>
<evidence type="ECO:0000259" key="12">
    <source>
        <dbReference type="PROSITE" id="PS51392"/>
    </source>
</evidence>
<evidence type="ECO:0000259" key="11">
    <source>
        <dbReference type="PROSITE" id="PS50011"/>
    </source>
</evidence>
<dbReference type="FunFam" id="3.30.200.20:FF:000077">
    <property type="entry name" value="Putative Serine/threonine-protein kinase/endoribonuclease IRE1"/>
    <property type="match status" value="1"/>
</dbReference>
<dbReference type="GO" id="GO:0005524">
    <property type="term" value="F:ATP binding"/>
    <property type="evidence" value="ECO:0007669"/>
    <property type="project" value="UniProtKB-KW"/>
</dbReference>
<dbReference type="Pfam" id="PF06479">
    <property type="entry name" value="Ribonuc_2-5A"/>
    <property type="match status" value="1"/>
</dbReference>
<dbReference type="FunCoup" id="A0A151ZA99">
    <property type="interactions" value="262"/>
</dbReference>
<dbReference type="GO" id="GO:0051082">
    <property type="term" value="F:unfolded protein binding"/>
    <property type="evidence" value="ECO:0007669"/>
    <property type="project" value="TreeGrafter"/>
</dbReference>
<dbReference type="InParanoid" id="A0A151ZA99"/>
<feature type="compositionally biased region" description="Low complexity" evidence="10">
    <location>
        <begin position="504"/>
        <end position="517"/>
    </location>
</feature>
<evidence type="ECO:0000256" key="10">
    <source>
        <dbReference type="SAM" id="MobiDB-lite"/>
    </source>
</evidence>
<name>A0A151ZA99_TIELA</name>
<dbReference type="InterPro" id="IPR011009">
    <property type="entry name" value="Kinase-like_dom_sf"/>
</dbReference>
<sequence>MTSSHFKKVLLEYDPSDSKKSFTFILGGILLMCETIPDQCTPDEFFRTYKEADKEVITMVLSDSPLHLVQSIFEIKIQEKDQCVYKFLACLGSFVNEDFCVSVLNLLATVSDSVYTEKCIQAIKVHVKWSHLFKFGDAVQKGLKISQLGYLFKCIASNNLEEYKRVFSIPDFLDSSNGKVIAEMIVTNNATNILAYLLGIEFTATLMLNYIDAILMLVLEKRAFETFTLLLDRRPRMYGEAMFVGTKFATQLVEEHMATWIDVLTRNHYKISIASTEITTFESALLGNDIPTLKAVYNNIKAIHKVPSTALALQDHVLIKTSSNPKFYEILVVLHSLVGIPAMVSTGSYENVKIPLVFYANNPLTLGFYLTMHSNVIQQQVDLKAWAEGAASGHIKVPKEVGVMIYKVNNRYHRTVNLLQLNYLLDLEENIEYIVKHYLPEEFQDISNFTRDEFLILFGLHVKKKDKKQQQKQKQKQQTISKSSPSKKSIEKEKDTNTPVKPQESVTKESTVSTETTNVKKEEKVEKVEVPLPVFDVIVGKFKFSRKESNILGRGSNGTLVYRGLWNDKIPVAIKQMQKAFNPQISKEIDVLIRLTDSTCKNIVRYIDQEEDDMFVYLGLTLCEGSLQDMVDKNQLVNKTVREILSLIQDMLNGVKFLHDQGIVHNDLNPRNILLKDHRFLIADLGLSKMEVQSSFTFTMHSPTGQEGYHPAEVLLEKRKTKSVDIFSLGCLIYLVISPGKHPFGDKLLRVANILNDNRSNIDLDVMHRHPILCDLIYEMICKNSEQRPTIDQILHHPYFWSNTQKIQFLDSVNTFLKDNTIPVNSNKKTQNFLNTVEISSVKKPYLSKSWNKCIDDILFVQIVKKTTTTTSSNNNSNNTDKYFYNYDNVRDLIRFIRNTIQHHQEIKQSILHGNPNNSTVIEIAENLSSKESTYAYFESKFPDLFYYLFQKLKLVEYSRSIHLKNFYHLQN</sequence>
<evidence type="ECO:0000256" key="8">
    <source>
        <dbReference type="ARBA" id="ARBA00047899"/>
    </source>
</evidence>
<keyword evidence="6" id="KW-0067">ATP-binding</keyword>
<dbReference type="GO" id="GO:0036498">
    <property type="term" value="P:IRE1-mediated unfolded protein response"/>
    <property type="evidence" value="ECO:0007669"/>
    <property type="project" value="TreeGrafter"/>
</dbReference>
<dbReference type="AlphaFoldDB" id="A0A151ZA99"/>
<keyword evidence="4" id="KW-0547">Nucleotide-binding</keyword>
<dbReference type="Gene3D" id="1.10.510.10">
    <property type="entry name" value="Transferase(Phosphotransferase) domain 1"/>
    <property type="match status" value="1"/>
</dbReference>
<evidence type="ECO:0000256" key="1">
    <source>
        <dbReference type="ARBA" id="ARBA00012513"/>
    </source>
</evidence>
<dbReference type="FunFam" id="1.10.510.10:FF:001066">
    <property type="entry name" value="Probable serine/threonine-protein kinase irlE"/>
    <property type="match status" value="1"/>
</dbReference>
<dbReference type="InterPro" id="IPR000719">
    <property type="entry name" value="Prot_kinase_dom"/>
</dbReference>
<evidence type="ECO:0000256" key="6">
    <source>
        <dbReference type="ARBA" id="ARBA00022840"/>
    </source>
</evidence>
<dbReference type="GO" id="GO:0006397">
    <property type="term" value="P:mRNA processing"/>
    <property type="evidence" value="ECO:0007669"/>
    <property type="project" value="InterPro"/>
</dbReference>
<dbReference type="GO" id="GO:1990604">
    <property type="term" value="C:IRE1-TRAF2-ASK1 complex"/>
    <property type="evidence" value="ECO:0007669"/>
    <property type="project" value="TreeGrafter"/>
</dbReference>
<keyword evidence="5" id="KW-0418">Kinase</keyword>
<accession>A0A151ZA99</accession>
<dbReference type="Gene3D" id="3.30.200.20">
    <property type="entry name" value="Phosphorylase Kinase, domain 1"/>
    <property type="match status" value="1"/>
</dbReference>
<comment type="catalytic activity">
    <reaction evidence="8">
        <text>L-threonyl-[protein] + ATP = O-phospho-L-threonyl-[protein] + ADP + H(+)</text>
        <dbReference type="Rhea" id="RHEA:46608"/>
        <dbReference type="Rhea" id="RHEA-COMP:11060"/>
        <dbReference type="Rhea" id="RHEA-COMP:11605"/>
        <dbReference type="ChEBI" id="CHEBI:15378"/>
        <dbReference type="ChEBI" id="CHEBI:30013"/>
        <dbReference type="ChEBI" id="CHEBI:30616"/>
        <dbReference type="ChEBI" id="CHEBI:61977"/>
        <dbReference type="ChEBI" id="CHEBI:456216"/>
        <dbReference type="EC" id="2.7.11.1"/>
    </reaction>
</comment>
<evidence type="ECO:0000256" key="4">
    <source>
        <dbReference type="ARBA" id="ARBA00022741"/>
    </source>
</evidence>
<evidence type="ECO:0000256" key="7">
    <source>
        <dbReference type="ARBA" id="ARBA00023054"/>
    </source>
</evidence>
<dbReference type="Pfam" id="PF00069">
    <property type="entry name" value="Pkinase"/>
    <property type="match status" value="1"/>
</dbReference>
<dbReference type="PANTHER" id="PTHR13954">
    <property type="entry name" value="IRE1-RELATED"/>
    <property type="match status" value="1"/>
</dbReference>
<evidence type="ECO:0000256" key="9">
    <source>
        <dbReference type="ARBA" id="ARBA00048679"/>
    </source>
</evidence>
<dbReference type="SUPFAM" id="SSF56112">
    <property type="entry name" value="Protein kinase-like (PK-like)"/>
    <property type="match status" value="1"/>
</dbReference>
<comment type="catalytic activity">
    <reaction evidence="9">
        <text>L-seryl-[protein] + ATP = O-phospho-L-seryl-[protein] + ADP + H(+)</text>
        <dbReference type="Rhea" id="RHEA:17989"/>
        <dbReference type="Rhea" id="RHEA-COMP:9863"/>
        <dbReference type="Rhea" id="RHEA-COMP:11604"/>
        <dbReference type="ChEBI" id="CHEBI:15378"/>
        <dbReference type="ChEBI" id="CHEBI:29999"/>
        <dbReference type="ChEBI" id="CHEBI:30616"/>
        <dbReference type="ChEBI" id="CHEBI:83421"/>
        <dbReference type="ChEBI" id="CHEBI:456216"/>
        <dbReference type="EC" id="2.7.11.1"/>
    </reaction>
</comment>
<evidence type="ECO:0000313" key="14">
    <source>
        <dbReference type="Proteomes" id="UP000076078"/>
    </source>
</evidence>
<dbReference type="EC" id="2.7.11.1" evidence="1"/>
<dbReference type="STRING" id="361077.A0A151ZA99"/>
<dbReference type="GO" id="GO:0004674">
    <property type="term" value="F:protein serine/threonine kinase activity"/>
    <property type="evidence" value="ECO:0007669"/>
    <property type="project" value="UniProtKB-KW"/>
</dbReference>
<feature type="region of interest" description="Disordered" evidence="10">
    <location>
        <begin position="467"/>
        <end position="520"/>
    </location>
</feature>
<dbReference type="InterPro" id="IPR038357">
    <property type="entry name" value="KEN_sf"/>
</dbReference>
<dbReference type="PROSITE" id="PS50011">
    <property type="entry name" value="PROTEIN_KINASE_DOM"/>
    <property type="match status" value="1"/>
</dbReference>
<dbReference type="PANTHER" id="PTHR13954:SF12">
    <property type="entry name" value="SERINE_THREONINE-PROTEIN KINASE IRLA-RELATED"/>
    <property type="match status" value="1"/>
</dbReference>
<dbReference type="GO" id="GO:0004521">
    <property type="term" value="F:RNA endonuclease activity"/>
    <property type="evidence" value="ECO:0007669"/>
    <property type="project" value="InterPro"/>
</dbReference>
<keyword evidence="14" id="KW-1185">Reference proteome</keyword>
<comment type="caution">
    <text evidence="13">The sequence shown here is derived from an EMBL/GenBank/DDBJ whole genome shotgun (WGS) entry which is preliminary data.</text>
</comment>
<evidence type="ECO:0000256" key="5">
    <source>
        <dbReference type="ARBA" id="ARBA00022777"/>
    </source>
</evidence>
<dbReference type="OrthoDB" id="20763at2759"/>
<keyword evidence="7" id="KW-0175">Coiled coil</keyword>
<dbReference type="EMBL" id="LODT01000035">
    <property type="protein sequence ID" value="KYQ90869.1"/>
    <property type="molecule type" value="Genomic_DNA"/>
</dbReference>
<organism evidence="13 14">
    <name type="scientific">Tieghemostelium lacteum</name>
    <name type="common">Slime mold</name>
    <name type="synonym">Dictyostelium lacteum</name>
    <dbReference type="NCBI Taxonomy" id="361077"/>
    <lineage>
        <taxon>Eukaryota</taxon>
        <taxon>Amoebozoa</taxon>
        <taxon>Evosea</taxon>
        <taxon>Eumycetozoa</taxon>
        <taxon>Dictyostelia</taxon>
        <taxon>Dictyosteliales</taxon>
        <taxon>Raperosteliaceae</taxon>
        <taxon>Tieghemostelium</taxon>
    </lineage>
</organism>
<feature type="domain" description="Protein kinase" evidence="11">
    <location>
        <begin position="546"/>
        <end position="800"/>
    </location>
</feature>
<keyword evidence="3" id="KW-0808">Transferase</keyword>
<gene>
    <name evidence="13" type="ORF">DLAC_07740</name>
</gene>
<feature type="compositionally biased region" description="Low complexity" evidence="10">
    <location>
        <begin position="476"/>
        <end position="487"/>
    </location>
</feature>
<dbReference type="InterPro" id="IPR010513">
    <property type="entry name" value="KEN_dom"/>
</dbReference>
<dbReference type="PROSITE" id="PS51392">
    <property type="entry name" value="KEN"/>
    <property type="match status" value="1"/>
</dbReference>
<feature type="domain" description="KEN" evidence="12">
    <location>
        <begin position="803"/>
        <end position="970"/>
    </location>
</feature>
<reference evidence="13 14" key="1">
    <citation type="submission" date="2015-12" db="EMBL/GenBank/DDBJ databases">
        <title>Dictyostelia acquired genes for synthesis and detection of signals that induce cell-type specialization by lateral gene transfer from prokaryotes.</title>
        <authorList>
            <person name="Gloeckner G."/>
            <person name="Schaap P."/>
        </authorList>
    </citation>
    <scope>NUCLEOTIDE SEQUENCE [LARGE SCALE GENOMIC DNA]</scope>
    <source>
        <strain evidence="13 14">TK</strain>
    </source>
</reference>
<protein>
    <recommendedName>
        <fullName evidence="1">non-specific serine/threonine protein kinase</fullName>
        <ecNumber evidence="1">2.7.11.1</ecNumber>
    </recommendedName>
</protein>
<evidence type="ECO:0000256" key="3">
    <source>
        <dbReference type="ARBA" id="ARBA00022679"/>
    </source>
</evidence>
<dbReference type="CDD" id="cd10321">
    <property type="entry name" value="RNase_Ire1_like"/>
    <property type="match status" value="1"/>
</dbReference>